<comment type="caution">
    <text evidence="1">The sequence shown here is derived from an EMBL/GenBank/DDBJ whole genome shotgun (WGS) entry which is preliminary data.</text>
</comment>
<accession>A0AA38M5W2</accession>
<dbReference type="Proteomes" id="UP001168821">
    <property type="component" value="Unassembled WGS sequence"/>
</dbReference>
<gene>
    <name evidence="1" type="ORF">Zmor_026826</name>
</gene>
<sequence length="115" mass="13230">MNIKNIVVLMYVMKITKVLEKVYVAEFENREENINVMKSNKNLKGSSISINDDLTKTEHGIQRYKSRLRKKKFEGKEDMEAIIAELINLIVEDTEKERCTYGKGGIMDGTKNVVS</sequence>
<evidence type="ECO:0000313" key="1">
    <source>
        <dbReference type="EMBL" id="KAJ3644154.1"/>
    </source>
</evidence>
<dbReference type="EMBL" id="JALNTZ010000008">
    <property type="protein sequence ID" value="KAJ3644154.1"/>
    <property type="molecule type" value="Genomic_DNA"/>
</dbReference>
<keyword evidence="2" id="KW-1185">Reference proteome</keyword>
<proteinExistence type="predicted"/>
<dbReference type="AlphaFoldDB" id="A0AA38M5W2"/>
<evidence type="ECO:0000313" key="2">
    <source>
        <dbReference type="Proteomes" id="UP001168821"/>
    </source>
</evidence>
<protein>
    <submittedName>
        <fullName evidence="1">Uncharacterized protein</fullName>
    </submittedName>
</protein>
<reference evidence="1" key="1">
    <citation type="journal article" date="2023" name="G3 (Bethesda)">
        <title>Whole genome assemblies of Zophobas morio and Tenebrio molitor.</title>
        <authorList>
            <person name="Kaur S."/>
            <person name="Stinson S.A."/>
            <person name="diCenzo G.C."/>
        </authorList>
    </citation>
    <scope>NUCLEOTIDE SEQUENCE</scope>
    <source>
        <strain evidence="1">QUZm001</strain>
    </source>
</reference>
<name>A0AA38M5W2_9CUCU</name>
<organism evidence="1 2">
    <name type="scientific">Zophobas morio</name>
    <dbReference type="NCBI Taxonomy" id="2755281"/>
    <lineage>
        <taxon>Eukaryota</taxon>
        <taxon>Metazoa</taxon>
        <taxon>Ecdysozoa</taxon>
        <taxon>Arthropoda</taxon>
        <taxon>Hexapoda</taxon>
        <taxon>Insecta</taxon>
        <taxon>Pterygota</taxon>
        <taxon>Neoptera</taxon>
        <taxon>Endopterygota</taxon>
        <taxon>Coleoptera</taxon>
        <taxon>Polyphaga</taxon>
        <taxon>Cucujiformia</taxon>
        <taxon>Tenebrionidae</taxon>
        <taxon>Zophobas</taxon>
    </lineage>
</organism>